<keyword evidence="2" id="KW-1185">Reference proteome</keyword>
<protein>
    <recommendedName>
        <fullName evidence="3">HK97 gp10 family phage protein</fullName>
    </recommendedName>
</protein>
<evidence type="ECO:0000313" key="2">
    <source>
        <dbReference type="Proteomes" id="UP000831019"/>
    </source>
</evidence>
<sequence length="135" mass="14329">MAGKSFTAQLADFEQMTVKNMRYVAAESIQDVMEAAQTPQKGIGQGATGFVEGKIPVDTAELINSLTSEGVKGADSYTVAIAGYEVGDVMSFAWTAPHALAVEAGTSKMPGRHFVGVNARRFPAFVEKRAKEARG</sequence>
<dbReference type="RefSeq" id="WP_243262869.1">
    <property type="nucleotide sequence ID" value="NZ_CP085144.1"/>
</dbReference>
<name>A0ABY3ZK73_9RHOB</name>
<organism evidence="1 2">
    <name type="scientific">Sulfitobacter dubius</name>
    <dbReference type="NCBI Taxonomy" id="218673"/>
    <lineage>
        <taxon>Bacteria</taxon>
        <taxon>Pseudomonadati</taxon>
        <taxon>Pseudomonadota</taxon>
        <taxon>Alphaproteobacteria</taxon>
        <taxon>Rhodobacterales</taxon>
        <taxon>Roseobacteraceae</taxon>
        <taxon>Sulfitobacter</taxon>
    </lineage>
</organism>
<evidence type="ECO:0008006" key="3">
    <source>
        <dbReference type="Google" id="ProtNLM"/>
    </source>
</evidence>
<dbReference type="Proteomes" id="UP000831019">
    <property type="component" value="Chromosome"/>
</dbReference>
<dbReference type="EMBL" id="CP085144">
    <property type="protein sequence ID" value="UOA14520.1"/>
    <property type="molecule type" value="Genomic_DNA"/>
</dbReference>
<evidence type="ECO:0000313" key="1">
    <source>
        <dbReference type="EMBL" id="UOA14520.1"/>
    </source>
</evidence>
<reference evidence="2" key="1">
    <citation type="journal article" date="2022" name="Microorganisms">
        <title>Beyond the ABCs#Discovery of Three New Plasmid Types in Rhodobacterales (RepQ, RepY, RepW).</title>
        <authorList>
            <person name="Freese H.M."/>
            <person name="Ringel V."/>
            <person name="Overmann J."/>
            <person name="Petersen J."/>
        </authorList>
    </citation>
    <scope>NUCLEOTIDE SEQUENCE [LARGE SCALE GENOMIC DNA]</scope>
    <source>
        <strain evidence="2">DSM 109990</strain>
    </source>
</reference>
<gene>
    <name evidence="1" type="ORF">DSM109990_01326</name>
</gene>
<proteinExistence type="predicted"/>
<accession>A0ABY3ZK73</accession>